<name>A0ABR7QWC2_9GAMM</name>
<dbReference type="Pfam" id="PF00324">
    <property type="entry name" value="AA_permease"/>
    <property type="match status" value="1"/>
</dbReference>
<dbReference type="InterPro" id="IPR004840">
    <property type="entry name" value="Amino_acid_permease_CS"/>
</dbReference>
<feature type="transmembrane region" description="Helical" evidence="6">
    <location>
        <begin position="101"/>
        <end position="125"/>
    </location>
</feature>
<evidence type="ECO:0000313" key="8">
    <source>
        <dbReference type="EMBL" id="MBC9130521.1"/>
    </source>
</evidence>
<feature type="domain" description="Amino acid permease/ SLC12A" evidence="7">
    <location>
        <begin position="27"/>
        <end position="470"/>
    </location>
</feature>
<feature type="transmembrane region" description="Helical" evidence="6">
    <location>
        <begin position="208"/>
        <end position="226"/>
    </location>
</feature>
<dbReference type="PIRSF" id="PIRSF006060">
    <property type="entry name" value="AA_transporter"/>
    <property type="match status" value="1"/>
</dbReference>
<feature type="transmembrane region" description="Helical" evidence="6">
    <location>
        <begin position="372"/>
        <end position="396"/>
    </location>
</feature>
<dbReference type="PANTHER" id="PTHR43495:SF5">
    <property type="entry name" value="GAMMA-AMINOBUTYRIC ACID PERMEASE"/>
    <property type="match status" value="1"/>
</dbReference>
<evidence type="ECO:0000259" key="7">
    <source>
        <dbReference type="Pfam" id="PF00324"/>
    </source>
</evidence>
<feature type="transmembrane region" description="Helical" evidence="6">
    <location>
        <begin position="254"/>
        <end position="272"/>
    </location>
</feature>
<keyword evidence="3 6" id="KW-0812">Transmembrane</keyword>
<evidence type="ECO:0000256" key="3">
    <source>
        <dbReference type="ARBA" id="ARBA00022692"/>
    </source>
</evidence>
<accession>A0ABR7QWC2</accession>
<feature type="transmembrane region" description="Helical" evidence="6">
    <location>
        <begin position="346"/>
        <end position="366"/>
    </location>
</feature>
<evidence type="ECO:0000256" key="1">
    <source>
        <dbReference type="ARBA" id="ARBA00004141"/>
    </source>
</evidence>
<feature type="transmembrane region" description="Helical" evidence="6">
    <location>
        <begin position="28"/>
        <end position="49"/>
    </location>
</feature>
<dbReference type="Gene3D" id="1.20.1740.10">
    <property type="entry name" value="Amino acid/polyamine transporter I"/>
    <property type="match status" value="1"/>
</dbReference>
<reference evidence="8 9" key="1">
    <citation type="submission" date="2020-06" db="EMBL/GenBank/DDBJ databases">
        <title>Frischella cerana isolated from Apis cerana gut homogenate.</title>
        <authorList>
            <person name="Wolter L.A."/>
            <person name="Suenami S."/>
            <person name="Miyazaki R."/>
        </authorList>
    </citation>
    <scope>NUCLEOTIDE SEQUENCE [LARGE SCALE GENOMIC DNA]</scope>
    <source>
        <strain evidence="8 9">Ac13</strain>
    </source>
</reference>
<feature type="transmembrane region" description="Helical" evidence="6">
    <location>
        <begin position="292"/>
        <end position="312"/>
    </location>
</feature>
<dbReference type="EMBL" id="JABURY010000010">
    <property type="protein sequence ID" value="MBC9130521.1"/>
    <property type="molecule type" value="Genomic_DNA"/>
</dbReference>
<evidence type="ECO:0000313" key="9">
    <source>
        <dbReference type="Proteomes" id="UP000651208"/>
    </source>
</evidence>
<keyword evidence="9" id="KW-1185">Reference proteome</keyword>
<feature type="transmembrane region" description="Helical" evidence="6">
    <location>
        <begin position="137"/>
        <end position="158"/>
    </location>
</feature>
<dbReference type="PANTHER" id="PTHR43495">
    <property type="entry name" value="GABA PERMEASE"/>
    <property type="match status" value="1"/>
</dbReference>
<feature type="transmembrane region" description="Helical" evidence="6">
    <location>
        <begin position="55"/>
        <end position="80"/>
    </location>
</feature>
<gene>
    <name evidence="8" type="primary">mmuP</name>
    <name evidence="8" type="ORF">FcAc13_04270</name>
</gene>
<dbReference type="Proteomes" id="UP000651208">
    <property type="component" value="Unassembled WGS sequence"/>
</dbReference>
<evidence type="ECO:0000256" key="2">
    <source>
        <dbReference type="ARBA" id="ARBA00022448"/>
    </source>
</evidence>
<feature type="transmembrane region" description="Helical" evidence="6">
    <location>
        <begin position="170"/>
        <end position="188"/>
    </location>
</feature>
<evidence type="ECO:0000256" key="4">
    <source>
        <dbReference type="ARBA" id="ARBA00022989"/>
    </source>
</evidence>
<proteinExistence type="predicted"/>
<dbReference type="NCBIfam" id="NF008484">
    <property type="entry name" value="PRK11387.1"/>
    <property type="match status" value="1"/>
</dbReference>
<evidence type="ECO:0000256" key="6">
    <source>
        <dbReference type="SAM" id="Phobius"/>
    </source>
</evidence>
<keyword evidence="2" id="KW-0813">Transport</keyword>
<sequence>MENYQKSQTPDQKQSQNHFQRTMKTRHLVMLSLGGVIGTGLFFNTGYIISEAGPAGTVLAYLIGALVVYLVMLCLGELAVSMPETGAFHTYASRYISPATGYTVAWLYWLTWTVALGSSFTGAAMCMRHWFPGIEDWIWCLFFCCVIFTLNIITTRFFAESEFWFSLIKVLTIIIFIVAGTATIFGFIPMKDGSSAPFFTNLTSSGWFPNGIIPIIMTMVAVNFSFSGTELIGIAAGETVNPEKTIPLAIKTTIIRLIIFFIGTVIVLSALLPMNQAGVIESPFVQVFDNIGLPYAADILNFVILTAILSAANSGLYASGRMLWSLSNQGILPSYFTKLSKNGVPIIALSISMIGGLFALFTSFVAPNTVFVALNAISGFAVVAVWLSICASHFFFRRDYIRSGKPLSALKYKAPFYPYVPILGAIMCLIACIGLAFDPEQRIALYCGIPFVIACYIAYQITNNYKKSKEKTNADD</sequence>
<feature type="transmembrane region" description="Helical" evidence="6">
    <location>
        <begin position="443"/>
        <end position="461"/>
    </location>
</feature>
<dbReference type="InterPro" id="IPR004841">
    <property type="entry name" value="AA-permease/SLC12A_dom"/>
</dbReference>
<organism evidence="8 9">
    <name type="scientific">Frischella japonica</name>
    <dbReference type="NCBI Taxonomy" id="2741544"/>
    <lineage>
        <taxon>Bacteria</taxon>
        <taxon>Pseudomonadati</taxon>
        <taxon>Pseudomonadota</taxon>
        <taxon>Gammaproteobacteria</taxon>
        <taxon>Orbales</taxon>
        <taxon>Orbaceae</taxon>
        <taxon>Frischella</taxon>
    </lineage>
</organism>
<feature type="transmembrane region" description="Helical" evidence="6">
    <location>
        <begin position="416"/>
        <end position="437"/>
    </location>
</feature>
<comment type="subcellular location">
    <subcellularLocation>
        <location evidence="1">Membrane</location>
        <topology evidence="1">Multi-pass membrane protein</topology>
    </subcellularLocation>
</comment>
<dbReference type="RefSeq" id="WP_187754970.1">
    <property type="nucleotide sequence ID" value="NZ_JABURY010000010.1"/>
</dbReference>
<comment type="caution">
    <text evidence="8">The sequence shown here is derived from an EMBL/GenBank/DDBJ whole genome shotgun (WGS) entry which is preliminary data.</text>
</comment>
<protein>
    <submittedName>
        <fullName evidence="8">S-methylmethionine permease</fullName>
    </submittedName>
</protein>
<keyword evidence="5 6" id="KW-0472">Membrane</keyword>
<evidence type="ECO:0000256" key="5">
    <source>
        <dbReference type="ARBA" id="ARBA00023136"/>
    </source>
</evidence>
<dbReference type="PROSITE" id="PS00218">
    <property type="entry name" value="AMINO_ACID_PERMEASE_1"/>
    <property type="match status" value="1"/>
</dbReference>
<keyword evidence="4 6" id="KW-1133">Transmembrane helix</keyword>